<comment type="caution">
    <text evidence="3">The sequence shown here is derived from an EMBL/GenBank/DDBJ whole genome shotgun (WGS) entry which is preliminary data.</text>
</comment>
<sequence length="300" mass="33797">MTGKIVIRVGGLGGYGSDVEPGTFHEYYHVDGLSGSSESLGRGAVEGTQEERQQWQAAGRAFQETLLDASRRLHRIRRRWRRLPGGRRRTERARQEYRERTERATEAYRPVREEIERRLAWHRAEEKRKEAEHQAWRRAYEERQERHRAVGGQEVWGWAVTGEGESAEVIVFRHDVPTDVPPGGRRSEQPLDARELESALLELAREGVTAIVWDEAARDALVAECAAFDPYPSLDIWWSAVTRRYWRSPQEPPEQRPEPRGRSSGASPGTSHHSSHGDGGYGGGDHGGGGYGGGFSFGGY</sequence>
<name>A0A918GWT8_9ACTN</name>
<feature type="compositionally biased region" description="Gly residues" evidence="2">
    <location>
        <begin position="277"/>
        <end position="288"/>
    </location>
</feature>
<keyword evidence="1" id="KW-0175">Coiled coil</keyword>
<proteinExistence type="predicted"/>
<evidence type="ECO:0000313" key="3">
    <source>
        <dbReference type="EMBL" id="GGT15446.1"/>
    </source>
</evidence>
<organism evidence="3 4">
    <name type="scientific">Streptomyces purpureus</name>
    <dbReference type="NCBI Taxonomy" id="1951"/>
    <lineage>
        <taxon>Bacteria</taxon>
        <taxon>Bacillati</taxon>
        <taxon>Actinomycetota</taxon>
        <taxon>Actinomycetes</taxon>
        <taxon>Kitasatosporales</taxon>
        <taxon>Streptomycetaceae</taxon>
        <taxon>Streptomyces</taxon>
    </lineage>
</organism>
<feature type="compositionally biased region" description="Low complexity" evidence="2">
    <location>
        <begin position="262"/>
        <end position="272"/>
    </location>
</feature>
<evidence type="ECO:0000256" key="2">
    <source>
        <dbReference type="SAM" id="MobiDB-lite"/>
    </source>
</evidence>
<dbReference type="AlphaFoldDB" id="A0A918GWT8"/>
<protein>
    <submittedName>
        <fullName evidence="3">Uncharacterized protein</fullName>
    </submittedName>
</protein>
<reference evidence="3" key="1">
    <citation type="journal article" date="2014" name="Int. J. Syst. Evol. Microbiol.">
        <title>Complete genome sequence of Corynebacterium casei LMG S-19264T (=DSM 44701T), isolated from a smear-ripened cheese.</title>
        <authorList>
            <consortium name="US DOE Joint Genome Institute (JGI-PGF)"/>
            <person name="Walter F."/>
            <person name="Albersmeier A."/>
            <person name="Kalinowski J."/>
            <person name="Ruckert C."/>
        </authorList>
    </citation>
    <scope>NUCLEOTIDE SEQUENCE</scope>
    <source>
        <strain evidence="3">JCM 3172</strain>
    </source>
</reference>
<accession>A0A918GWT8</accession>
<dbReference type="EMBL" id="BMQQ01000001">
    <property type="protein sequence ID" value="GGT15446.1"/>
    <property type="molecule type" value="Genomic_DNA"/>
</dbReference>
<dbReference type="RefSeq" id="WP_019891214.1">
    <property type="nucleotide sequence ID" value="NZ_BMQQ01000001.1"/>
</dbReference>
<evidence type="ECO:0000256" key="1">
    <source>
        <dbReference type="SAM" id="Coils"/>
    </source>
</evidence>
<dbReference type="Proteomes" id="UP000619486">
    <property type="component" value="Unassembled WGS sequence"/>
</dbReference>
<feature type="region of interest" description="Disordered" evidence="2">
    <location>
        <begin position="248"/>
        <end position="288"/>
    </location>
</feature>
<evidence type="ECO:0000313" key="4">
    <source>
        <dbReference type="Proteomes" id="UP000619486"/>
    </source>
</evidence>
<reference evidence="3" key="2">
    <citation type="submission" date="2020-09" db="EMBL/GenBank/DDBJ databases">
        <authorList>
            <person name="Sun Q."/>
            <person name="Ohkuma M."/>
        </authorList>
    </citation>
    <scope>NUCLEOTIDE SEQUENCE</scope>
    <source>
        <strain evidence="3">JCM 3172</strain>
    </source>
</reference>
<feature type="coiled-coil region" evidence="1">
    <location>
        <begin position="87"/>
        <end position="132"/>
    </location>
</feature>
<keyword evidence="4" id="KW-1185">Reference proteome</keyword>
<gene>
    <name evidence="3" type="ORF">GCM10014713_05300</name>
</gene>